<name>A0A1I4R9V8_9GAMM</name>
<gene>
    <name evidence="2" type="ORF">SAMN04487963_2640</name>
</gene>
<dbReference type="RefSeq" id="WP_245749975.1">
    <property type="nucleotide sequence ID" value="NZ_FOUE01000004.1"/>
</dbReference>
<dbReference type="InterPro" id="IPR000866">
    <property type="entry name" value="AhpC/TSA"/>
</dbReference>
<evidence type="ECO:0000313" key="3">
    <source>
        <dbReference type="Proteomes" id="UP000198519"/>
    </source>
</evidence>
<keyword evidence="3" id="KW-1185">Reference proteome</keyword>
<dbReference type="PROSITE" id="PS51257">
    <property type="entry name" value="PROKAR_LIPOPROTEIN"/>
    <property type="match status" value="1"/>
</dbReference>
<dbReference type="Pfam" id="PF00578">
    <property type="entry name" value="AhpC-TSA"/>
    <property type="match status" value="1"/>
</dbReference>
<dbReference type="InterPro" id="IPR036249">
    <property type="entry name" value="Thioredoxin-like_sf"/>
</dbReference>
<keyword evidence="2" id="KW-0413">Isomerase</keyword>
<reference evidence="3" key="1">
    <citation type="submission" date="2016-10" db="EMBL/GenBank/DDBJ databases">
        <authorList>
            <person name="Varghese N."/>
            <person name="Submissions S."/>
        </authorList>
    </citation>
    <scope>NUCLEOTIDE SEQUENCE [LARGE SCALE GENOMIC DNA]</scope>
    <source>
        <strain evidence="3">CGMCC 1.7061</strain>
    </source>
</reference>
<dbReference type="GO" id="GO:0016209">
    <property type="term" value="F:antioxidant activity"/>
    <property type="evidence" value="ECO:0007669"/>
    <property type="project" value="InterPro"/>
</dbReference>
<dbReference type="AlphaFoldDB" id="A0A1I4R9V8"/>
<dbReference type="InterPro" id="IPR050553">
    <property type="entry name" value="Thioredoxin_ResA/DsbE_sf"/>
</dbReference>
<dbReference type="GO" id="GO:0016853">
    <property type="term" value="F:isomerase activity"/>
    <property type="evidence" value="ECO:0007669"/>
    <property type="project" value="UniProtKB-KW"/>
</dbReference>
<dbReference type="SUPFAM" id="SSF52833">
    <property type="entry name" value="Thioredoxin-like"/>
    <property type="match status" value="1"/>
</dbReference>
<evidence type="ECO:0000259" key="1">
    <source>
        <dbReference type="PROSITE" id="PS51352"/>
    </source>
</evidence>
<dbReference type="PANTHER" id="PTHR42852">
    <property type="entry name" value="THIOL:DISULFIDE INTERCHANGE PROTEIN DSBE"/>
    <property type="match status" value="1"/>
</dbReference>
<sequence>MKYPEAKQVNHRSVRGLLVAGALLLGGCGNSQLPVAEGGSVDWDDLRGQWVLVNYWAEWCKPCREEIPELNALDADAGVTVLAVNFDDIQGQALIDLGQDMGITYTMLTQDPGPDFGWDLPVGLPATFIVDPQGALVQARFGPQTEEQLRALISQ</sequence>
<dbReference type="GO" id="GO:0016491">
    <property type="term" value="F:oxidoreductase activity"/>
    <property type="evidence" value="ECO:0007669"/>
    <property type="project" value="InterPro"/>
</dbReference>
<accession>A0A1I4R9V8</accession>
<dbReference type="Proteomes" id="UP000198519">
    <property type="component" value="Unassembled WGS sequence"/>
</dbReference>
<organism evidence="2 3">
    <name type="scientific">Marinobacter zhejiangensis</name>
    <dbReference type="NCBI Taxonomy" id="488535"/>
    <lineage>
        <taxon>Bacteria</taxon>
        <taxon>Pseudomonadati</taxon>
        <taxon>Pseudomonadota</taxon>
        <taxon>Gammaproteobacteria</taxon>
        <taxon>Pseudomonadales</taxon>
        <taxon>Marinobacteraceae</taxon>
        <taxon>Marinobacter</taxon>
    </lineage>
</organism>
<dbReference type="STRING" id="488535.SAMN04487963_2640"/>
<dbReference type="EMBL" id="FOUE01000004">
    <property type="protein sequence ID" value="SFM49088.1"/>
    <property type="molecule type" value="Genomic_DNA"/>
</dbReference>
<dbReference type="InterPro" id="IPR013766">
    <property type="entry name" value="Thioredoxin_domain"/>
</dbReference>
<feature type="domain" description="Thioredoxin" evidence="1">
    <location>
        <begin position="22"/>
        <end position="155"/>
    </location>
</feature>
<dbReference type="PROSITE" id="PS51352">
    <property type="entry name" value="THIOREDOXIN_2"/>
    <property type="match status" value="1"/>
</dbReference>
<evidence type="ECO:0000313" key="2">
    <source>
        <dbReference type="EMBL" id="SFM49088.1"/>
    </source>
</evidence>
<dbReference type="CDD" id="cd02966">
    <property type="entry name" value="TlpA_like_family"/>
    <property type="match status" value="1"/>
</dbReference>
<proteinExistence type="predicted"/>
<dbReference type="PANTHER" id="PTHR42852:SF13">
    <property type="entry name" value="PROTEIN DIPZ"/>
    <property type="match status" value="1"/>
</dbReference>
<protein>
    <submittedName>
        <fullName evidence="2">Thiol-disulfide isomerase or thioredoxin</fullName>
    </submittedName>
</protein>
<dbReference type="Gene3D" id="3.40.30.10">
    <property type="entry name" value="Glutaredoxin"/>
    <property type="match status" value="1"/>
</dbReference>